<evidence type="ECO:0000256" key="2">
    <source>
        <dbReference type="SAM" id="Phobius"/>
    </source>
</evidence>
<feature type="transmembrane region" description="Helical" evidence="2">
    <location>
        <begin position="241"/>
        <end position="260"/>
    </location>
</feature>
<keyword evidence="2" id="KW-1133">Transmembrane helix</keyword>
<organism evidence="3 4">
    <name type="scientific">Priapulus caudatus</name>
    <name type="common">Priapulid worm</name>
    <dbReference type="NCBI Taxonomy" id="37621"/>
    <lineage>
        <taxon>Eukaryota</taxon>
        <taxon>Metazoa</taxon>
        <taxon>Ecdysozoa</taxon>
        <taxon>Scalidophora</taxon>
        <taxon>Priapulida</taxon>
        <taxon>Priapulimorpha</taxon>
        <taxon>Priapulimorphida</taxon>
        <taxon>Priapulidae</taxon>
        <taxon>Priapulus</taxon>
    </lineage>
</organism>
<accession>A0ABM1E523</accession>
<dbReference type="RefSeq" id="XP_014667294.1">
    <property type="nucleotide sequence ID" value="XM_014811808.1"/>
</dbReference>
<evidence type="ECO:0000256" key="1">
    <source>
        <dbReference type="SAM" id="MobiDB-lite"/>
    </source>
</evidence>
<sequence length="282" mass="31651">MQLVVAGVRQEKRLYKSSWNMSMDPAPRNCDDVTKNDSDDEIEDLPPTSPLQPPDANSNKLHNEEVDDDEEARRRWARENLNDKSFSPSISFDDDGMTTATTATRVVYHQKPVIILSRKTCWLLTLAHFAFAIATVSIYIAIFVISSTRKSGSGVLWKGVVCGCVFLMSGFAGIIIAWEISFKRVQVFLVACVLSALAALLLLILSCITVNTSSECAVYYSTSIMDIYHCQSMYYVKVLNIGYIVIAIVELIISLWPIVFGRRAANRRKTQDVVEYVEDEDI</sequence>
<feature type="transmembrane region" description="Helical" evidence="2">
    <location>
        <begin position="121"/>
        <end position="145"/>
    </location>
</feature>
<keyword evidence="3" id="KW-1185">Reference proteome</keyword>
<dbReference type="Gene3D" id="1.20.1250.20">
    <property type="entry name" value="MFS general substrate transporter like domains"/>
    <property type="match status" value="1"/>
</dbReference>
<keyword evidence="2" id="KW-0812">Transmembrane</keyword>
<feature type="transmembrane region" description="Helical" evidence="2">
    <location>
        <begin position="185"/>
        <end position="205"/>
    </location>
</feature>
<proteinExistence type="predicted"/>
<dbReference type="InterPro" id="IPR036259">
    <property type="entry name" value="MFS_trans_sf"/>
</dbReference>
<feature type="transmembrane region" description="Helical" evidence="2">
    <location>
        <begin position="157"/>
        <end position="178"/>
    </location>
</feature>
<feature type="region of interest" description="Disordered" evidence="1">
    <location>
        <begin position="20"/>
        <end position="72"/>
    </location>
</feature>
<reference evidence="4" key="1">
    <citation type="submission" date="2025-08" db="UniProtKB">
        <authorList>
            <consortium name="RefSeq"/>
        </authorList>
    </citation>
    <scope>IDENTIFICATION</scope>
</reference>
<gene>
    <name evidence="4" type="primary">LOC106808901</name>
</gene>
<evidence type="ECO:0000313" key="4">
    <source>
        <dbReference type="RefSeq" id="XP_014667294.1"/>
    </source>
</evidence>
<keyword evidence="2" id="KW-0472">Membrane</keyword>
<name>A0ABM1E523_PRICU</name>
<dbReference type="Proteomes" id="UP000695022">
    <property type="component" value="Unplaced"/>
</dbReference>
<protein>
    <submittedName>
        <fullName evidence="4">Uncharacterized protein LOC106808901 isoform X1</fullName>
    </submittedName>
</protein>
<evidence type="ECO:0000313" key="3">
    <source>
        <dbReference type="Proteomes" id="UP000695022"/>
    </source>
</evidence>
<dbReference type="GeneID" id="106808901"/>